<dbReference type="Pfam" id="PF00354">
    <property type="entry name" value="Pentaxin"/>
    <property type="match status" value="1"/>
</dbReference>
<reference evidence="15 16" key="1">
    <citation type="submission" date="2019-06" db="EMBL/GenBank/DDBJ databases">
        <title>A chromosome-scale genome assembly of the striped catfish, Pangasianodon hypophthalmus.</title>
        <authorList>
            <person name="Wen M."/>
            <person name="Zahm M."/>
            <person name="Roques C."/>
            <person name="Cabau C."/>
            <person name="Klopp C."/>
            <person name="Donnadieu C."/>
            <person name="Jouanno E."/>
            <person name="Avarre J.-C."/>
            <person name="Campet M."/>
            <person name="Ha T.T.T."/>
            <person name="Dugue R."/>
            <person name="Lampietro C."/>
            <person name="Louis A."/>
            <person name="Herpin A."/>
            <person name="Echchiki A."/>
            <person name="Berthelot C."/>
            <person name="Parey E."/>
            <person name="Roest-Crollius H."/>
            <person name="Braasch I."/>
            <person name="Postlethwait J."/>
            <person name="Bobe J."/>
            <person name="Montfort J."/>
            <person name="Bouchez O."/>
            <person name="Begum T."/>
            <person name="Schartl M."/>
            <person name="Guiguen Y."/>
        </authorList>
    </citation>
    <scope>NUCLEOTIDE SEQUENCE [LARGE SCALE GENOMIC DNA]</scope>
    <source>
        <strain evidence="15 16">Indonesia</strain>
        <tissue evidence="15">Blood</tissue>
    </source>
</reference>
<feature type="transmembrane region" description="Helical" evidence="10">
    <location>
        <begin position="992"/>
        <end position="1018"/>
    </location>
</feature>
<evidence type="ECO:0000256" key="8">
    <source>
        <dbReference type="PROSITE-ProRule" id="PRU01172"/>
    </source>
</evidence>
<evidence type="ECO:0000259" key="12">
    <source>
        <dbReference type="PROSITE" id="PS50221"/>
    </source>
</evidence>
<evidence type="ECO:0000256" key="5">
    <source>
        <dbReference type="ARBA" id="ARBA00022989"/>
    </source>
</evidence>
<dbReference type="PROSITE" id="PS50261">
    <property type="entry name" value="G_PROTEIN_RECEP_F2_4"/>
    <property type="match status" value="1"/>
</dbReference>
<evidence type="ECO:0000256" key="11">
    <source>
        <dbReference type="SAM" id="SignalP"/>
    </source>
</evidence>
<feature type="transmembrane region" description="Helical" evidence="10">
    <location>
        <begin position="835"/>
        <end position="862"/>
    </location>
</feature>
<dbReference type="PROSITE" id="PS00650">
    <property type="entry name" value="G_PROTEIN_RECEP_F2_2"/>
    <property type="match status" value="1"/>
</dbReference>
<comment type="caution">
    <text evidence="8">Lacks conserved residue(s) required for the propagation of feature annotation.</text>
</comment>
<evidence type="ECO:0000256" key="6">
    <source>
        <dbReference type="ARBA" id="ARBA00023136"/>
    </source>
</evidence>
<dbReference type="InterPro" id="IPR013320">
    <property type="entry name" value="ConA-like_dom_sf"/>
</dbReference>
<dbReference type="InterPro" id="IPR046338">
    <property type="entry name" value="GAIN_dom_sf"/>
</dbReference>
<evidence type="ECO:0000256" key="4">
    <source>
        <dbReference type="ARBA" id="ARBA00022729"/>
    </source>
</evidence>
<evidence type="ECO:0000256" key="3">
    <source>
        <dbReference type="ARBA" id="ARBA00022692"/>
    </source>
</evidence>
<evidence type="ECO:0000256" key="10">
    <source>
        <dbReference type="SAM" id="Phobius"/>
    </source>
</evidence>
<gene>
    <name evidence="15" type="ORF">PHYPO_G00222960</name>
</gene>
<dbReference type="Proteomes" id="UP000327468">
    <property type="component" value="Chromosome 7"/>
</dbReference>
<dbReference type="Gene3D" id="2.60.220.50">
    <property type="match status" value="1"/>
</dbReference>
<dbReference type="GO" id="GO:0007189">
    <property type="term" value="P:adenylate cyclase-activating G protein-coupled receptor signaling pathway"/>
    <property type="evidence" value="ECO:0007669"/>
    <property type="project" value="TreeGrafter"/>
</dbReference>
<organism evidence="15 16">
    <name type="scientific">Pangasianodon hypophthalmus</name>
    <name type="common">Striped catfish</name>
    <name type="synonym">Helicophagus hypophthalmus</name>
    <dbReference type="NCBI Taxonomy" id="310915"/>
    <lineage>
        <taxon>Eukaryota</taxon>
        <taxon>Metazoa</taxon>
        <taxon>Chordata</taxon>
        <taxon>Craniata</taxon>
        <taxon>Vertebrata</taxon>
        <taxon>Euteleostomi</taxon>
        <taxon>Actinopterygii</taxon>
        <taxon>Neopterygii</taxon>
        <taxon>Teleostei</taxon>
        <taxon>Ostariophysi</taxon>
        <taxon>Siluriformes</taxon>
        <taxon>Pangasiidae</taxon>
        <taxon>Pangasianodon</taxon>
    </lineage>
</organism>
<evidence type="ECO:0000313" key="16">
    <source>
        <dbReference type="Proteomes" id="UP000327468"/>
    </source>
</evidence>
<dbReference type="SMART" id="SM00303">
    <property type="entry name" value="GPS"/>
    <property type="match status" value="1"/>
</dbReference>
<feature type="domain" description="Pentraxin (PTX)" evidence="14">
    <location>
        <begin position="32"/>
        <end position="234"/>
    </location>
</feature>
<evidence type="ECO:0000313" key="15">
    <source>
        <dbReference type="EMBL" id="KAB5571259.1"/>
    </source>
</evidence>
<name>A0A5N5NVP3_PANHP</name>
<dbReference type="GO" id="GO:0007166">
    <property type="term" value="P:cell surface receptor signaling pathway"/>
    <property type="evidence" value="ECO:0007669"/>
    <property type="project" value="InterPro"/>
</dbReference>
<keyword evidence="6 10" id="KW-0472">Membrane</keyword>
<comment type="subcellular location">
    <subcellularLocation>
        <location evidence="1">Membrane</location>
        <topology evidence="1">Multi-pass membrane protein</topology>
    </subcellularLocation>
</comment>
<feature type="domain" description="G-protein coupled receptors family 2 profile 2" evidence="13">
    <location>
        <begin position="837"/>
        <end position="1090"/>
    </location>
</feature>
<dbReference type="SUPFAM" id="SSF81321">
    <property type="entry name" value="Family A G protein-coupled receptor-like"/>
    <property type="match status" value="1"/>
</dbReference>
<dbReference type="PANTHER" id="PTHR12011:SF326">
    <property type="entry name" value="ADHESION G-PROTEIN COUPLED RECEPTOR G5"/>
    <property type="match status" value="1"/>
</dbReference>
<evidence type="ECO:0000256" key="7">
    <source>
        <dbReference type="ARBA" id="ARBA00023157"/>
    </source>
</evidence>
<dbReference type="InterPro" id="IPR000203">
    <property type="entry name" value="GPS"/>
</dbReference>
<keyword evidence="16" id="KW-1185">Reference proteome</keyword>
<accession>A0A5N5NVP3</accession>
<dbReference type="GO" id="GO:0004930">
    <property type="term" value="F:G protein-coupled receptor activity"/>
    <property type="evidence" value="ECO:0007669"/>
    <property type="project" value="InterPro"/>
</dbReference>
<protein>
    <recommendedName>
        <fullName evidence="17">Adhesion G-protein coupled receptor G4</fullName>
    </recommendedName>
</protein>
<dbReference type="FunFam" id="1.20.1070.10:FF:000043">
    <property type="entry name" value="adhesion G-protein coupled receptor G2 isoform X1"/>
    <property type="match status" value="1"/>
</dbReference>
<evidence type="ECO:0000259" key="13">
    <source>
        <dbReference type="PROSITE" id="PS50261"/>
    </source>
</evidence>
<dbReference type="InterPro" id="IPR057244">
    <property type="entry name" value="GAIN_B"/>
</dbReference>
<feature type="transmembrane region" description="Helical" evidence="10">
    <location>
        <begin position="943"/>
        <end position="965"/>
    </location>
</feature>
<dbReference type="Gene3D" id="1.20.1070.10">
    <property type="entry name" value="Rhodopsin 7-helix transmembrane proteins"/>
    <property type="match status" value="1"/>
</dbReference>
<evidence type="ECO:0000256" key="2">
    <source>
        <dbReference type="ARBA" id="ARBA00007343"/>
    </source>
</evidence>
<keyword evidence="3 10" id="KW-0812">Transmembrane</keyword>
<dbReference type="InterPro" id="IPR001759">
    <property type="entry name" value="PTX_dom"/>
</dbReference>
<dbReference type="InterPro" id="IPR000832">
    <property type="entry name" value="GPCR_2_secretin-like"/>
</dbReference>
<feature type="transmembrane region" description="Helical" evidence="10">
    <location>
        <begin position="874"/>
        <end position="893"/>
    </location>
</feature>
<feature type="compositionally biased region" description="Basic and acidic residues" evidence="9">
    <location>
        <begin position="1137"/>
        <end position="1151"/>
    </location>
</feature>
<dbReference type="PANTHER" id="PTHR12011">
    <property type="entry name" value="ADHESION G-PROTEIN COUPLED RECEPTOR"/>
    <property type="match status" value="1"/>
</dbReference>
<comment type="caution">
    <text evidence="15">The sequence shown here is derived from an EMBL/GenBank/DDBJ whole genome shotgun (WGS) entry which is preliminary data.</text>
</comment>
<dbReference type="PROSITE" id="PS50221">
    <property type="entry name" value="GAIN_B"/>
    <property type="match status" value="1"/>
</dbReference>
<keyword evidence="5 10" id="KW-1133">Transmembrane helix</keyword>
<dbReference type="AlphaFoldDB" id="A0A5N5NVP3"/>
<evidence type="ECO:0008006" key="17">
    <source>
        <dbReference type="Google" id="ProtNLM"/>
    </source>
</evidence>
<feature type="region of interest" description="Disordered" evidence="9">
    <location>
        <begin position="1131"/>
        <end position="1151"/>
    </location>
</feature>
<dbReference type="InterPro" id="IPR017983">
    <property type="entry name" value="GPCR_2_secretin-like_CS"/>
</dbReference>
<evidence type="ECO:0000256" key="1">
    <source>
        <dbReference type="ARBA" id="ARBA00004141"/>
    </source>
</evidence>
<dbReference type="CDD" id="cd15997">
    <property type="entry name" value="7tmB2_GPR112"/>
    <property type="match status" value="1"/>
</dbReference>
<feature type="transmembrane region" description="Helical" evidence="10">
    <location>
        <begin position="1067"/>
        <end position="1088"/>
    </location>
</feature>
<proteinExistence type="inferred from homology"/>
<dbReference type="Pfam" id="PF01825">
    <property type="entry name" value="GPS"/>
    <property type="match status" value="1"/>
</dbReference>
<dbReference type="PRINTS" id="PR00249">
    <property type="entry name" value="GPCRSECRETIN"/>
</dbReference>
<comment type="similarity">
    <text evidence="2">Belongs to the G-protein coupled receptor 2 family. Adhesion G-protein coupled receptor (ADGR) subfamily.</text>
</comment>
<dbReference type="EMBL" id="VFJC01000008">
    <property type="protein sequence ID" value="KAB5571259.1"/>
    <property type="molecule type" value="Genomic_DNA"/>
</dbReference>
<dbReference type="GO" id="GO:0005886">
    <property type="term" value="C:plasma membrane"/>
    <property type="evidence" value="ECO:0007669"/>
    <property type="project" value="TreeGrafter"/>
</dbReference>
<dbReference type="Gene3D" id="2.60.120.200">
    <property type="match status" value="1"/>
</dbReference>
<evidence type="ECO:0000256" key="9">
    <source>
        <dbReference type="SAM" id="MobiDB-lite"/>
    </source>
</evidence>
<dbReference type="SMART" id="SM00159">
    <property type="entry name" value="PTX"/>
    <property type="match status" value="1"/>
</dbReference>
<feature type="chain" id="PRO_5024468317" description="Adhesion G-protein coupled receptor G4" evidence="11">
    <location>
        <begin position="28"/>
        <end position="1151"/>
    </location>
</feature>
<feature type="signal peptide" evidence="11">
    <location>
        <begin position="1"/>
        <end position="27"/>
    </location>
</feature>
<dbReference type="SUPFAM" id="SSF49899">
    <property type="entry name" value="Concanavalin A-like lectins/glucanases"/>
    <property type="match status" value="1"/>
</dbReference>
<dbReference type="Pfam" id="PF00002">
    <property type="entry name" value="7tm_2"/>
    <property type="match status" value="1"/>
</dbReference>
<feature type="transmembrane region" description="Helical" evidence="10">
    <location>
        <begin position="1039"/>
        <end position="1061"/>
    </location>
</feature>
<evidence type="ECO:0000259" key="14">
    <source>
        <dbReference type="PROSITE" id="PS51828"/>
    </source>
</evidence>
<keyword evidence="7" id="KW-1015">Disulfide bond</keyword>
<sequence length="1151" mass="129407">MVKSKKCLAFIVCVWTFGSYLLSSASAHPSLWGKKVGFTGVGSCHWQLSKTFSMPSLEELSVCVDLWQWIPTSYWTAFVYNKPGGQKIELGLAGVGGNLKAWLFGEEWMIVYYLLPQSWYTVCLTWSNHNRILRLIINGKVYLKSKVNDLMPSSLAPNGTLTLGESHRIIGGVMDFETGTNFIGEVTLFRVWGFVLTPQQLTDLKCISGNIATWSMNNWEYHSCSPITDHRLKCECPKYRINMKISITQMMNYTLNISEIKEITEQWLKSIFPQNITLNYVFISHLSQTYEKVSQLSEQNTTEITEGRNLLPKTEWFSCQVYVTVSPAAAVDETQDLLWTLLIPTYNRTDHIILQTDQASVNIFPRATIFEGSKNASETGFIDTFYRVHMNLTVNSSVGNTADTVLLWLQQTLGGSHKMEVVNFKLTSIPKYSCSFHVQAPALVNVTETRLIIFDLLTKGFANSSITINVLPDEISILHIEPGFCPEDTTLTVYGQYIWPSTSAQDKYEMKCKKGNDAAIRLCKIDDSTDEAIWDRPDLSMCEKLMTDVNDLESVTVTPNNSADVVEMIENLLLNQTGLSTSELNTVLQKLSDVAHVGIMTPQLANKVISVVSDLFVSTSFLAEATNEILSITDQVGNRMDFSGDYHNTTVPSLALQLINLDPLHFQGLTFGVSSFQTGFPPEIFLSQAFADQSDSGTVASISLPVALETFFPQSSRSRVQFHFYGIENLFQDHYSSLVLNSYVVSASVTNASVIDLKDPVIITLLHLQPKEDHHTVQCVYWNLERSQGRGGWDDKGCQVKYSNATHTSCLCFHLTHFGVLLDIAKTPINPKDDMILTIITYLGCGLSSIFLGVTLLTYMAFEKLRRDYPSKILINLSGALLGLNMLFLINSWLASFNNYGLCIAMAAILHYFFLATFTWMGLEAINMYLAFVKVFNVYVPSYILKFCALGWGLPLIIVSAVLAVDKNCYGSTHSVTPAEDFSSFCWLQNDIAFYVTVVAFVVLILICNISVFSVVLVQIRGMQLSKEAGRCSRMLHELRVVASLTFLLGLTWMLAFFTWGPMRVPFLYLFSLFNTLQGFFIFLFYCLMKENVRKQWRIHLCCGRFKLNSYSDWSGSVTLGGRPKSVKLVHTPSETTSERKISKSGRKDEN</sequence>
<keyword evidence="4 11" id="KW-0732">Signal</keyword>
<dbReference type="PROSITE" id="PS51828">
    <property type="entry name" value="PTX_2"/>
    <property type="match status" value="1"/>
</dbReference>
<feature type="domain" description="GAIN-B" evidence="12">
    <location>
        <begin position="674"/>
        <end position="828"/>
    </location>
</feature>
<feature type="transmembrane region" description="Helical" evidence="10">
    <location>
        <begin position="899"/>
        <end position="923"/>
    </location>
</feature>
<dbReference type="InterPro" id="IPR017981">
    <property type="entry name" value="GPCR_2-like_7TM"/>
</dbReference>